<protein>
    <recommendedName>
        <fullName evidence="2">precorrin-2 dehydrogenase</fullName>
        <ecNumber evidence="2">1.3.1.76</ecNumber>
    </recommendedName>
</protein>
<keyword evidence="5" id="KW-0627">Porphyrin biosynthesis</keyword>
<feature type="domain" description="Tetrapyrrole methylase" evidence="7">
    <location>
        <begin position="204"/>
        <end position="269"/>
    </location>
</feature>
<dbReference type="InterPro" id="IPR019478">
    <property type="entry name" value="Sirohaem_synthase_dimer_dom"/>
</dbReference>
<evidence type="ECO:0000256" key="4">
    <source>
        <dbReference type="ARBA" id="ARBA00023027"/>
    </source>
</evidence>
<dbReference type="GO" id="GO:0004325">
    <property type="term" value="F:ferrochelatase activity"/>
    <property type="evidence" value="ECO:0007669"/>
    <property type="project" value="InterPro"/>
</dbReference>
<dbReference type="Gene3D" id="3.40.1010.10">
    <property type="entry name" value="Cobalt-precorrin-4 Transmethylase, Domain 1"/>
    <property type="match status" value="1"/>
</dbReference>
<dbReference type="HOGENOM" id="CLU_011276_2_2_5"/>
<evidence type="ECO:0000256" key="1">
    <source>
        <dbReference type="ARBA" id="ARBA00005010"/>
    </source>
</evidence>
<dbReference type="EMBL" id="CP000927">
    <property type="protein sequence ID" value="ABZ69186.1"/>
    <property type="molecule type" value="Genomic_DNA"/>
</dbReference>
<dbReference type="InterPro" id="IPR014777">
    <property type="entry name" value="4pyrrole_Mease_sub1"/>
</dbReference>
<dbReference type="AlphaFoldDB" id="B0T217"/>
<dbReference type="Pfam" id="PF00590">
    <property type="entry name" value="TP_methylase"/>
    <property type="match status" value="1"/>
</dbReference>
<dbReference type="SUPFAM" id="SSF51735">
    <property type="entry name" value="NAD(P)-binding Rossmann-fold domains"/>
    <property type="match status" value="1"/>
</dbReference>
<dbReference type="InterPro" id="IPR037115">
    <property type="entry name" value="Sirohaem_synt_dimer_dom_sf"/>
</dbReference>
<accession>B0T217</accession>
<dbReference type="InterPro" id="IPR006367">
    <property type="entry name" value="Sirohaem_synthase_N"/>
</dbReference>
<comment type="pathway">
    <text evidence="1">Porphyrin-containing compound metabolism; siroheme biosynthesis; sirohydrochlorin from precorrin-2: step 1/1.</text>
</comment>
<dbReference type="UniPathway" id="UPA00262">
    <property type="reaction ID" value="UER00222"/>
</dbReference>
<dbReference type="PANTHER" id="PTHR35330:SF1">
    <property type="entry name" value="SIROHEME BIOSYNTHESIS PROTEIN MET8"/>
    <property type="match status" value="1"/>
</dbReference>
<dbReference type="KEGG" id="cak:Caul_0048"/>
<comment type="catalytic activity">
    <reaction evidence="6">
        <text>precorrin-2 + NAD(+) = sirohydrochlorin + NADH + 2 H(+)</text>
        <dbReference type="Rhea" id="RHEA:15613"/>
        <dbReference type="ChEBI" id="CHEBI:15378"/>
        <dbReference type="ChEBI" id="CHEBI:57540"/>
        <dbReference type="ChEBI" id="CHEBI:57945"/>
        <dbReference type="ChEBI" id="CHEBI:58351"/>
        <dbReference type="ChEBI" id="CHEBI:58827"/>
        <dbReference type="EC" id="1.3.1.76"/>
    </reaction>
</comment>
<dbReference type="GO" id="GO:0019354">
    <property type="term" value="P:siroheme biosynthetic process"/>
    <property type="evidence" value="ECO:0007669"/>
    <property type="project" value="UniProtKB-UniPathway"/>
</dbReference>
<dbReference type="EC" id="1.3.1.76" evidence="2"/>
<dbReference type="InterPro" id="IPR000878">
    <property type="entry name" value="4pyrrol_Mease"/>
</dbReference>
<evidence type="ECO:0000259" key="7">
    <source>
        <dbReference type="Pfam" id="PF00590"/>
    </source>
</evidence>
<name>B0T217_CAUSK</name>
<proteinExistence type="predicted"/>
<dbReference type="Pfam" id="PF10414">
    <property type="entry name" value="CysG_dimeriser"/>
    <property type="match status" value="1"/>
</dbReference>
<dbReference type="Gene3D" id="3.30.160.110">
    <property type="entry name" value="Siroheme synthase, domain 2"/>
    <property type="match status" value="1"/>
</dbReference>
<dbReference type="Pfam" id="PF13241">
    <property type="entry name" value="NAD_binding_7"/>
    <property type="match status" value="1"/>
</dbReference>
<dbReference type="NCBIfam" id="TIGR01470">
    <property type="entry name" value="cysG_Nterm"/>
    <property type="match status" value="1"/>
</dbReference>
<keyword evidence="4" id="KW-0520">NAD</keyword>
<dbReference type="SUPFAM" id="SSF53790">
    <property type="entry name" value="Tetrapyrrole methylase"/>
    <property type="match status" value="1"/>
</dbReference>
<reference evidence="9" key="1">
    <citation type="submission" date="2008-01" db="EMBL/GenBank/DDBJ databases">
        <title>Complete sequence of chromosome of Caulobacter sp. K31.</title>
        <authorList>
            <consortium name="US DOE Joint Genome Institute"/>
            <person name="Copeland A."/>
            <person name="Lucas S."/>
            <person name="Lapidus A."/>
            <person name="Barry K."/>
            <person name="Glavina del Rio T."/>
            <person name="Dalin E."/>
            <person name="Tice H."/>
            <person name="Pitluck S."/>
            <person name="Bruce D."/>
            <person name="Goodwin L."/>
            <person name="Thompson L.S."/>
            <person name="Brettin T."/>
            <person name="Detter J.C."/>
            <person name="Han C."/>
            <person name="Schmutz J."/>
            <person name="Larimer F."/>
            <person name="Land M."/>
            <person name="Hauser L."/>
            <person name="Kyrpides N."/>
            <person name="Kim E."/>
            <person name="Stephens C."/>
            <person name="Richardson P."/>
        </authorList>
    </citation>
    <scope>NUCLEOTIDE SEQUENCE [LARGE SCALE GENOMIC DNA]</scope>
    <source>
        <strain evidence="9">K31</strain>
    </source>
</reference>
<dbReference type="InterPro" id="IPR036291">
    <property type="entry name" value="NAD(P)-bd_dom_sf"/>
</dbReference>
<dbReference type="PANTHER" id="PTHR35330">
    <property type="entry name" value="SIROHEME BIOSYNTHESIS PROTEIN MET8"/>
    <property type="match status" value="1"/>
</dbReference>
<gene>
    <name evidence="9" type="ordered locus">Caul_0048</name>
</gene>
<feature type="domain" description="Sirohaem synthase dimerisation" evidence="8">
    <location>
        <begin position="134"/>
        <end position="189"/>
    </location>
</feature>
<dbReference type="OrthoDB" id="9815856at2"/>
<evidence type="ECO:0000256" key="5">
    <source>
        <dbReference type="ARBA" id="ARBA00023244"/>
    </source>
</evidence>
<evidence type="ECO:0000313" key="9">
    <source>
        <dbReference type="EMBL" id="ABZ69186.1"/>
    </source>
</evidence>
<evidence type="ECO:0000256" key="3">
    <source>
        <dbReference type="ARBA" id="ARBA00023002"/>
    </source>
</evidence>
<dbReference type="InterPro" id="IPR028161">
    <property type="entry name" value="Met8-like"/>
</dbReference>
<dbReference type="eggNOG" id="COG2875">
    <property type="taxonomic scope" value="Bacteria"/>
</dbReference>
<evidence type="ECO:0000259" key="8">
    <source>
        <dbReference type="Pfam" id="PF10414"/>
    </source>
</evidence>
<dbReference type="STRING" id="366602.Caul_0048"/>
<dbReference type="Gene3D" id="1.10.8.210">
    <property type="entry name" value="Sirohaem synthase, dimerisation domain"/>
    <property type="match status" value="1"/>
</dbReference>
<dbReference type="GO" id="GO:0043115">
    <property type="term" value="F:precorrin-2 dehydrogenase activity"/>
    <property type="evidence" value="ECO:0007669"/>
    <property type="project" value="UniProtKB-EC"/>
</dbReference>
<dbReference type="Gene3D" id="3.40.50.720">
    <property type="entry name" value="NAD(P)-binding Rossmann-like Domain"/>
    <property type="match status" value="1"/>
</dbReference>
<dbReference type="SUPFAM" id="SSF75615">
    <property type="entry name" value="Siroheme synthase middle domains-like"/>
    <property type="match status" value="1"/>
</dbReference>
<evidence type="ECO:0000256" key="6">
    <source>
        <dbReference type="ARBA" id="ARBA00047561"/>
    </source>
</evidence>
<keyword evidence="3" id="KW-0560">Oxidoreductase</keyword>
<evidence type="ECO:0000256" key="2">
    <source>
        <dbReference type="ARBA" id="ARBA00012400"/>
    </source>
</evidence>
<dbReference type="eggNOG" id="COG1648">
    <property type="taxonomic scope" value="Bacteria"/>
</dbReference>
<sequence>MDSFPAYFPLAGRKVVIAGSGEAADNKARLFDGSPATLVRVDGHAAFLPGTYAGAVLAFVAGDDEVFLQAAASAARAARVLVNVVDKPAMSDFNTPAVIDRGEVVAAVGTGGASPTLATKLRNDIEAQVPEGSGRVAALLRKFQDEVRGALPALHERRAFLRDAVVGEAAQAAMAGDMETAGTLFRQALAKGVGREGKVRFIAGKGPADLLTLRALRALGTADVLVADEGADPEVVTLARRDVHRLNPAETDAEALVKLAGEGKQIVRLIVAPVDPAMVQALAAASVAVEVI</sequence>
<organism evidence="9">
    <name type="scientific">Caulobacter sp. (strain K31)</name>
    <dbReference type="NCBI Taxonomy" id="366602"/>
    <lineage>
        <taxon>Bacteria</taxon>
        <taxon>Pseudomonadati</taxon>
        <taxon>Pseudomonadota</taxon>
        <taxon>Alphaproteobacteria</taxon>
        <taxon>Caulobacterales</taxon>
        <taxon>Caulobacteraceae</taxon>
        <taxon>Caulobacter</taxon>
    </lineage>
</organism>
<dbReference type="InterPro" id="IPR035996">
    <property type="entry name" value="4pyrrol_Methylase_sf"/>
</dbReference>
<dbReference type="GO" id="GO:0008168">
    <property type="term" value="F:methyltransferase activity"/>
    <property type="evidence" value="ECO:0007669"/>
    <property type="project" value="InterPro"/>
</dbReference>